<proteinExistence type="predicted"/>
<sequence>MLSIFTIIIFLCTVYLYVKVNDIQFRDLKISDYIFDSSNEPILFNHTHAFITSAYYYQNSKSLGKNALAMVVVMSQKTFLDLEKYEMTIVGTRGTRRLRSKALIKKFVILDSFLE</sequence>
<name>A0A1I7TP27_9PELO</name>
<organism evidence="1 2">
    <name type="scientific">Caenorhabditis tropicalis</name>
    <dbReference type="NCBI Taxonomy" id="1561998"/>
    <lineage>
        <taxon>Eukaryota</taxon>
        <taxon>Metazoa</taxon>
        <taxon>Ecdysozoa</taxon>
        <taxon>Nematoda</taxon>
        <taxon>Chromadorea</taxon>
        <taxon>Rhabditida</taxon>
        <taxon>Rhabditina</taxon>
        <taxon>Rhabditomorpha</taxon>
        <taxon>Rhabditoidea</taxon>
        <taxon>Rhabditidae</taxon>
        <taxon>Peloderinae</taxon>
        <taxon>Caenorhabditis</taxon>
    </lineage>
</organism>
<accession>A0A1I7TP27</accession>
<dbReference type="InterPro" id="IPR052012">
    <property type="entry name" value="GTase_92"/>
</dbReference>
<dbReference type="PANTHER" id="PTHR21645:SF19">
    <property type="entry name" value="GLYCOSYLTRANSFERASE FAMILY 92 PROTEIN R07B7.12"/>
    <property type="match status" value="1"/>
</dbReference>
<evidence type="ECO:0000313" key="1">
    <source>
        <dbReference type="Proteomes" id="UP000095282"/>
    </source>
</evidence>
<evidence type="ECO:0000313" key="2">
    <source>
        <dbReference type="WBParaSite" id="Csp11.Scaffold629.g10358.t1"/>
    </source>
</evidence>
<protein>
    <submittedName>
        <fullName evidence="2">Ribonuclease P protein component 2</fullName>
    </submittedName>
</protein>
<dbReference type="WBParaSite" id="Csp11.Scaffold629.g10358.t1">
    <property type="protein sequence ID" value="Csp11.Scaffold629.g10358.t1"/>
    <property type="gene ID" value="Csp11.Scaffold629.g10358"/>
</dbReference>
<keyword evidence="1" id="KW-1185">Reference proteome</keyword>
<dbReference type="AlphaFoldDB" id="A0A1I7TP27"/>
<dbReference type="eggNOG" id="KOG4735">
    <property type="taxonomic scope" value="Eukaryota"/>
</dbReference>
<dbReference type="PANTHER" id="PTHR21645">
    <property type="entry name" value="GLYCOSYLTRANSFERASE FAMILY 92 PROTEIN"/>
    <property type="match status" value="1"/>
</dbReference>
<dbReference type="Proteomes" id="UP000095282">
    <property type="component" value="Unplaced"/>
</dbReference>
<reference evidence="2" key="1">
    <citation type="submission" date="2016-11" db="UniProtKB">
        <authorList>
            <consortium name="WormBaseParasite"/>
        </authorList>
    </citation>
    <scope>IDENTIFICATION</scope>
</reference>